<keyword evidence="2" id="KW-0067">ATP-binding</keyword>
<dbReference type="Pfam" id="PF25601">
    <property type="entry name" value="AAA_lid_14"/>
    <property type="match status" value="1"/>
</dbReference>
<evidence type="ECO:0000256" key="4">
    <source>
        <dbReference type="ARBA" id="ARBA00023163"/>
    </source>
</evidence>
<dbReference type="PROSITE" id="PS50110">
    <property type="entry name" value="RESPONSE_REGULATORY"/>
    <property type="match status" value="1"/>
</dbReference>
<dbReference type="InterPro" id="IPR027417">
    <property type="entry name" value="P-loop_NTPase"/>
</dbReference>
<sequence length="460" mass="52647">MTSKLRILILDDNPLYLKLASQRLEKDFIVFTALCPTDAFDLLSEERIDVLICDYNLPETNGIEVVKNIKALHPGTDVIMISGGIEEQYIVDAFDAGVIDFLPKPFDYTTLKISIERTKNFLSLKKKSWEVEQRNSFLTRKLNGQDSVGLLYCSESMQYVQSQIEELAKDDSISVIITGEIGLYKDSIARKIHNLSCRRKKHFAAVNMAAVTDAMFETRFFGYDKAVVKEARKDELGWFEIAKGGSLFFDEIVDLSIYQQTKLNSVLQNRRYCKIGSRRYEGVDARIITACSVDLDGLKAKNTLRSDLLQKLTGYNLNIPPLRERREDIPLLMNYFIRHFSEKMRKVIHGFDVFAESKLVEYDFPGNTQELSNLIERAVILCEGDTLNLDHFPSVIAQKDEQVAIINSFDLGLIERDIIVRALKECGYNKTKASQLLNLNWNALHRRLQKFKIVIPEEVG</sequence>
<accession>A0A4Q7V6P5</accession>
<keyword evidence="1" id="KW-0547">Nucleotide-binding</keyword>
<dbReference type="SUPFAM" id="SSF52540">
    <property type="entry name" value="P-loop containing nucleoside triphosphate hydrolases"/>
    <property type="match status" value="1"/>
</dbReference>
<keyword evidence="4" id="KW-0804">Transcription</keyword>
<feature type="domain" description="Sigma-54 factor interaction" evidence="7">
    <location>
        <begin position="150"/>
        <end position="380"/>
    </location>
</feature>
<dbReference type="CDD" id="cd00156">
    <property type="entry name" value="REC"/>
    <property type="match status" value="1"/>
</dbReference>
<evidence type="ECO:0000313" key="10">
    <source>
        <dbReference type="Proteomes" id="UP000293562"/>
    </source>
</evidence>
<protein>
    <submittedName>
        <fullName evidence="9">Two-component system response regulator HydG</fullName>
    </submittedName>
</protein>
<keyword evidence="10" id="KW-1185">Reference proteome</keyword>
<gene>
    <name evidence="9" type="ORF">EV201_3298</name>
</gene>
<evidence type="ECO:0000259" key="8">
    <source>
        <dbReference type="PROSITE" id="PS50110"/>
    </source>
</evidence>
<feature type="domain" description="UBA" evidence="6">
    <location>
        <begin position="398"/>
        <end position="440"/>
    </location>
</feature>
<dbReference type="Gene3D" id="3.40.50.2300">
    <property type="match status" value="1"/>
</dbReference>
<proteinExistence type="predicted"/>
<dbReference type="InterPro" id="IPR002078">
    <property type="entry name" value="Sigma_54_int"/>
</dbReference>
<feature type="modified residue" description="4-aspartylphosphate" evidence="5">
    <location>
        <position position="54"/>
    </location>
</feature>
<name>A0A4Q7V6P5_9BACT</name>
<evidence type="ECO:0000313" key="9">
    <source>
        <dbReference type="EMBL" id="RZT91090.1"/>
    </source>
</evidence>
<dbReference type="GO" id="GO:0005524">
    <property type="term" value="F:ATP binding"/>
    <property type="evidence" value="ECO:0007669"/>
    <property type="project" value="UniProtKB-KW"/>
</dbReference>
<dbReference type="Pfam" id="PF02954">
    <property type="entry name" value="HTH_8"/>
    <property type="match status" value="1"/>
</dbReference>
<comment type="caution">
    <text evidence="9">The sequence shown here is derived from an EMBL/GenBank/DDBJ whole genome shotgun (WGS) entry which is preliminary data.</text>
</comment>
<evidence type="ECO:0000256" key="3">
    <source>
        <dbReference type="ARBA" id="ARBA00023015"/>
    </source>
</evidence>
<dbReference type="InterPro" id="IPR015940">
    <property type="entry name" value="UBA"/>
</dbReference>
<dbReference type="GO" id="GO:0043565">
    <property type="term" value="F:sequence-specific DNA binding"/>
    <property type="evidence" value="ECO:0007669"/>
    <property type="project" value="InterPro"/>
</dbReference>
<dbReference type="Pfam" id="PF00158">
    <property type="entry name" value="Sigma54_activat"/>
    <property type="match status" value="1"/>
</dbReference>
<evidence type="ECO:0000256" key="1">
    <source>
        <dbReference type="ARBA" id="ARBA00022741"/>
    </source>
</evidence>
<keyword evidence="3" id="KW-0805">Transcription regulation</keyword>
<dbReference type="InterPro" id="IPR058031">
    <property type="entry name" value="AAA_lid_NorR"/>
</dbReference>
<dbReference type="OrthoDB" id="9810703at2"/>
<evidence type="ECO:0000256" key="2">
    <source>
        <dbReference type="ARBA" id="ARBA00022840"/>
    </source>
</evidence>
<dbReference type="Proteomes" id="UP000293562">
    <property type="component" value="Unassembled WGS sequence"/>
</dbReference>
<dbReference type="PROSITE" id="PS50045">
    <property type="entry name" value="SIGMA54_INTERACT_4"/>
    <property type="match status" value="1"/>
</dbReference>
<dbReference type="SUPFAM" id="SSF46689">
    <property type="entry name" value="Homeodomain-like"/>
    <property type="match status" value="1"/>
</dbReference>
<dbReference type="AlphaFoldDB" id="A0A4Q7V6P5"/>
<keyword evidence="5" id="KW-0597">Phosphoprotein</keyword>
<dbReference type="EMBL" id="SHKN01000007">
    <property type="protein sequence ID" value="RZT91090.1"/>
    <property type="molecule type" value="Genomic_DNA"/>
</dbReference>
<dbReference type="PANTHER" id="PTHR32071">
    <property type="entry name" value="TRANSCRIPTIONAL REGULATORY PROTEIN"/>
    <property type="match status" value="1"/>
</dbReference>
<dbReference type="GO" id="GO:0000160">
    <property type="term" value="P:phosphorelay signal transduction system"/>
    <property type="evidence" value="ECO:0007669"/>
    <property type="project" value="InterPro"/>
</dbReference>
<feature type="domain" description="Response regulatory" evidence="8">
    <location>
        <begin position="6"/>
        <end position="119"/>
    </location>
</feature>
<dbReference type="Gene3D" id="1.10.10.60">
    <property type="entry name" value="Homeodomain-like"/>
    <property type="match status" value="1"/>
</dbReference>
<evidence type="ECO:0000259" key="7">
    <source>
        <dbReference type="PROSITE" id="PS50045"/>
    </source>
</evidence>
<evidence type="ECO:0000256" key="5">
    <source>
        <dbReference type="PROSITE-ProRule" id="PRU00169"/>
    </source>
</evidence>
<dbReference type="Pfam" id="PF00072">
    <property type="entry name" value="Response_reg"/>
    <property type="match status" value="1"/>
</dbReference>
<dbReference type="Gene3D" id="3.40.50.300">
    <property type="entry name" value="P-loop containing nucleotide triphosphate hydrolases"/>
    <property type="match status" value="1"/>
</dbReference>
<organism evidence="9 10">
    <name type="scientific">Ancylomarina subtilis</name>
    <dbReference type="NCBI Taxonomy" id="1639035"/>
    <lineage>
        <taxon>Bacteria</taxon>
        <taxon>Pseudomonadati</taxon>
        <taxon>Bacteroidota</taxon>
        <taxon>Bacteroidia</taxon>
        <taxon>Marinilabiliales</taxon>
        <taxon>Marinifilaceae</taxon>
        <taxon>Ancylomarina</taxon>
    </lineage>
</organism>
<dbReference type="Gene3D" id="1.10.8.60">
    <property type="match status" value="1"/>
</dbReference>
<dbReference type="InterPro" id="IPR011006">
    <property type="entry name" value="CheY-like_superfamily"/>
</dbReference>
<dbReference type="InterPro" id="IPR002197">
    <property type="entry name" value="HTH_Fis"/>
</dbReference>
<dbReference type="SUPFAM" id="SSF52172">
    <property type="entry name" value="CheY-like"/>
    <property type="match status" value="1"/>
</dbReference>
<dbReference type="SMART" id="SM00448">
    <property type="entry name" value="REC"/>
    <property type="match status" value="1"/>
</dbReference>
<evidence type="ECO:0000259" key="6">
    <source>
        <dbReference type="PROSITE" id="PS50030"/>
    </source>
</evidence>
<dbReference type="RefSeq" id="WP_130308645.1">
    <property type="nucleotide sequence ID" value="NZ_SHKN01000007.1"/>
</dbReference>
<dbReference type="CDD" id="cd00009">
    <property type="entry name" value="AAA"/>
    <property type="match status" value="1"/>
</dbReference>
<dbReference type="PRINTS" id="PR01590">
    <property type="entry name" value="HTHFIS"/>
</dbReference>
<dbReference type="GO" id="GO:0006355">
    <property type="term" value="P:regulation of DNA-templated transcription"/>
    <property type="evidence" value="ECO:0007669"/>
    <property type="project" value="InterPro"/>
</dbReference>
<dbReference type="InterPro" id="IPR009057">
    <property type="entry name" value="Homeodomain-like_sf"/>
</dbReference>
<dbReference type="InterPro" id="IPR001789">
    <property type="entry name" value="Sig_transdc_resp-reg_receiver"/>
</dbReference>
<dbReference type="PROSITE" id="PS50030">
    <property type="entry name" value="UBA"/>
    <property type="match status" value="1"/>
</dbReference>
<reference evidence="9 10" key="1">
    <citation type="submission" date="2019-02" db="EMBL/GenBank/DDBJ databases">
        <title>Genomic Encyclopedia of Type Strains, Phase IV (KMG-IV): sequencing the most valuable type-strain genomes for metagenomic binning, comparative biology and taxonomic classification.</title>
        <authorList>
            <person name="Goeker M."/>
        </authorList>
    </citation>
    <scope>NUCLEOTIDE SEQUENCE [LARGE SCALE GENOMIC DNA]</scope>
    <source>
        <strain evidence="9 10">DSM 28825</strain>
    </source>
</reference>